<evidence type="ECO:0000313" key="3">
    <source>
        <dbReference type="Proteomes" id="UP000590524"/>
    </source>
</evidence>
<evidence type="ECO:0000259" key="1">
    <source>
        <dbReference type="Pfam" id="PF13524"/>
    </source>
</evidence>
<organism evidence="2 3">
    <name type="scientific">Sphingobium scionense</name>
    <dbReference type="NCBI Taxonomy" id="1404341"/>
    <lineage>
        <taxon>Bacteria</taxon>
        <taxon>Pseudomonadati</taxon>
        <taxon>Pseudomonadota</taxon>
        <taxon>Alphaproteobacteria</taxon>
        <taxon>Sphingomonadales</taxon>
        <taxon>Sphingomonadaceae</taxon>
        <taxon>Sphingobium</taxon>
    </lineage>
</organism>
<accession>A0A7W6PUN5</accession>
<dbReference type="Pfam" id="PF13524">
    <property type="entry name" value="Glyco_trans_1_2"/>
    <property type="match status" value="1"/>
</dbReference>
<dbReference type="InterPro" id="IPR055259">
    <property type="entry name" value="YkvP/CgeB_Glyco_trans-like"/>
</dbReference>
<comment type="caution">
    <text evidence="2">The sequence shown here is derived from an EMBL/GenBank/DDBJ whole genome shotgun (WGS) entry which is preliminary data.</text>
</comment>
<sequence>MKIAIKNPAPLGPDLQKWGDYHFGVALANALEKLGAKVVQHFWPEWETDDDEDLVIVLRGKRSHEPSPNRLSLIWIISHPGTIKFSEISKFDMVYVASETHYKSITNVGGLTVDIARQCTDTSIFFTDGSDHLRRDISFVANSRGIRRDILNWAIGAGTPVQLIGRHWHALGLEHLVQAQYVENEQLPDFYRRTRLTLNDHWSDMAHFGYINNRIFDCLACGTPVLTDEFPELRQICGDGLLYASDVASFQSAMQDYVLGYPELLGRAQALWENIGPNYSFDARAAQIWDWANSIVSIRKSLCHEPDIQQYEAPSPLAEAVHRGVAHLRDVGVTRSLTALHICPTPQGASEIFANKDIAYLSAGFGRGPWHVLIDEGMTMVADRHFDLIIIEPSANFVALDTAARTLLLQHLAVKLSKNGIVIALESSFTETMASWIPRAIDGAGSSYAILVQAPTEDHCLSPANDLPPTDRL</sequence>
<gene>
    <name evidence="2" type="ORF">GGQ90_002368</name>
</gene>
<proteinExistence type="predicted"/>
<dbReference type="Proteomes" id="UP000590524">
    <property type="component" value="Unassembled WGS sequence"/>
</dbReference>
<dbReference type="Gene3D" id="3.40.50.2000">
    <property type="entry name" value="Glycogen Phosphorylase B"/>
    <property type="match status" value="1"/>
</dbReference>
<protein>
    <recommendedName>
        <fullName evidence="1">Spore protein YkvP/CgeB glycosyl transferase-like domain-containing protein</fullName>
    </recommendedName>
</protein>
<reference evidence="2 3" key="1">
    <citation type="submission" date="2020-08" db="EMBL/GenBank/DDBJ databases">
        <title>Genomic Encyclopedia of Type Strains, Phase IV (KMG-IV): sequencing the most valuable type-strain genomes for metagenomic binning, comparative biology and taxonomic classification.</title>
        <authorList>
            <person name="Goeker M."/>
        </authorList>
    </citation>
    <scope>NUCLEOTIDE SEQUENCE [LARGE SCALE GENOMIC DNA]</scope>
    <source>
        <strain evidence="2 3">DSM 19371</strain>
    </source>
</reference>
<dbReference type="AlphaFoldDB" id="A0A7W6PUN5"/>
<keyword evidence="3" id="KW-1185">Reference proteome</keyword>
<evidence type="ECO:0000313" key="2">
    <source>
        <dbReference type="EMBL" id="MBB4148585.1"/>
    </source>
</evidence>
<dbReference type="RefSeq" id="WP_188082322.1">
    <property type="nucleotide sequence ID" value="NZ_JACIEU010000008.1"/>
</dbReference>
<dbReference type="EMBL" id="JACIEU010000008">
    <property type="protein sequence ID" value="MBB4148585.1"/>
    <property type="molecule type" value="Genomic_DNA"/>
</dbReference>
<dbReference type="SUPFAM" id="SSF53756">
    <property type="entry name" value="UDP-Glycosyltransferase/glycogen phosphorylase"/>
    <property type="match status" value="1"/>
</dbReference>
<name>A0A7W6PUN5_9SPHN</name>
<feature type="domain" description="Spore protein YkvP/CgeB glycosyl transferase-like" evidence="1">
    <location>
        <begin position="158"/>
        <end position="288"/>
    </location>
</feature>